<evidence type="ECO:0000259" key="2">
    <source>
        <dbReference type="PROSITE" id="PS50227"/>
    </source>
</evidence>
<evidence type="ECO:0000256" key="1">
    <source>
        <dbReference type="SAM" id="MobiDB-lite"/>
    </source>
</evidence>
<dbReference type="InterPro" id="IPR036445">
    <property type="entry name" value="GPCR_2_extracell_dom_sf"/>
</dbReference>
<accession>A0A1A9X4T9</accession>
<dbReference type="STRING" id="37001.A0A1A9X4T9"/>
<dbReference type="VEuPathDB" id="VectorBase:GBRI044309"/>
<protein>
    <recommendedName>
        <fullName evidence="2">G-protein coupled receptors family 2 profile 1 domain-containing protein</fullName>
    </recommendedName>
</protein>
<dbReference type="PROSITE" id="PS50227">
    <property type="entry name" value="G_PROTEIN_RECEP_F2_3"/>
    <property type="match status" value="1"/>
</dbReference>
<dbReference type="SUPFAM" id="SSF111418">
    <property type="entry name" value="Hormone receptor domain"/>
    <property type="match status" value="1"/>
</dbReference>
<dbReference type="InterPro" id="IPR017983">
    <property type="entry name" value="GPCR_2_secretin-like_CS"/>
</dbReference>
<reference evidence="4" key="1">
    <citation type="submission" date="2014-03" db="EMBL/GenBank/DDBJ databases">
        <authorList>
            <person name="Aksoy S."/>
            <person name="Warren W."/>
            <person name="Wilson R.K."/>
        </authorList>
    </citation>
    <scope>NUCLEOTIDE SEQUENCE [LARGE SCALE GENOMIC DNA]</scope>
    <source>
        <strain evidence="4">IAEA</strain>
    </source>
</reference>
<keyword evidence="4" id="KW-1185">Reference proteome</keyword>
<dbReference type="InterPro" id="IPR001879">
    <property type="entry name" value="GPCR_2_extracellular_dom"/>
</dbReference>
<dbReference type="GO" id="GO:0016020">
    <property type="term" value="C:membrane"/>
    <property type="evidence" value="ECO:0007669"/>
    <property type="project" value="InterPro"/>
</dbReference>
<dbReference type="SMART" id="SM00008">
    <property type="entry name" value="HormR"/>
    <property type="match status" value="1"/>
</dbReference>
<dbReference type="Proteomes" id="UP000091820">
    <property type="component" value="Unassembled WGS sequence"/>
</dbReference>
<evidence type="ECO:0000313" key="4">
    <source>
        <dbReference type="Proteomes" id="UP000091820"/>
    </source>
</evidence>
<evidence type="ECO:0000313" key="3">
    <source>
        <dbReference type="EnsemblMetazoa" id="GBRI044309-PA"/>
    </source>
</evidence>
<sequence length="122" mass="13894">MYDNKGRINNTHNNNNNNENVSNSSERAVNKTTFFFTDLLGEVDCIERLNKTTTKFEPGKYCPGTFDGWLCWPDTAAGSTAYERCPDFVTGFEPSSTTIWGTYNDNPYHCIEFTLQNQLVVK</sequence>
<dbReference type="GO" id="GO:0004930">
    <property type="term" value="F:G protein-coupled receptor activity"/>
    <property type="evidence" value="ECO:0007669"/>
    <property type="project" value="InterPro"/>
</dbReference>
<proteinExistence type="predicted"/>
<feature type="domain" description="G-protein coupled receptors family 2 profile 1" evidence="2">
    <location>
        <begin position="44"/>
        <end position="112"/>
    </location>
</feature>
<feature type="region of interest" description="Disordered" evidence="1">
    <location>
        <begin position="1"/>
        <end position="25"/>
    </location>
</feature>
<dbReference type="PROSITE" id="PS00649">
    <property type="entry name" value="G_PROTEIN_RECEP_F2_1"/>
    <property type="match status" value="1"/>
</dbReference>
<feature type="compositionally biased region" description="Low complexity" evidence="1">
    <location>
        <begin position="7"/>
        <end position="23"/>
    </location>
</feature>
<dbReference type="AlphaFoldDB" id="A0A1A9X4T9"/>
<dbReference type="Gene3D" id="4.10.1240.10">
    <property type="entry name" value="GPCR, family 2, extracellular hormone receptor domain"/>
    <property type="match status" value="1"/>
</dbReference>
<dbReference type="EnsemblMetazoa" id="GBRI044309-RA">
    <property type="protein sequence ID" value="GBRI044309-PA"/>
    <property type="gene ID" value="GBRI044309"/>
</dbReference>
<dbReference type="Pfam" id="PF02793">
    <property type="entry name" value="HRM"/>
    <property type="match status" value="1"/>
</dbReference>
<reference evidence="3" key="2">
    <citation type="submission" date="2020-05" db="UniProtKB">
        <authorList>
            <consortium name="EnsemblMetazoa"/>
        </authorList>
    </citation>
    <scope>IDENTIFICATION</scope>
    <source>
        <strain evidence="3">IAEA</strain>
    </source>
</reference>
<name>A0A1A9X4T9_9MUSC</name>
<organism evidence="3 4">
    <name type="scientific">Glossina brevipalpis</name>
    <dbReference type="NCBI Taxonomy" id="37001"/>
    <lineage>
        <taxon>Eukaryota</taxon>
        <taxon>Metazoa</taxon>
        <taxon>Ecdysozoa</taxon>
        <taxon>Arthropoda</taxon>
        <taxon>Hexapoda</taxon>
        <taxon>Insecta</taxon>
        <taxon>Pterygota</taxon>
        <taxon>Neoptera</taxon>
        <taxon>Endopterygota</taxon>
        <taxon>Diptera</taxon>
        <taxon>Brachycera</taxon>
        <taxon>Muscomorpha</taxon>
        <taxon>Hippoboscoidea</taxon>
        <taxon>Glossinidae</taxon>
        <taxon>Glossina</taxon>
    </lineage>
</organism>